<dbReference type="AlphaFoldDB" id="A0A9D6Z7E8"/>
<dbReference type="Proteomes" id="UP000807825">
    <property type="component" value="Unassembled WGS sequence"/>
</dbReference>
<dbReference type="SUPFAM" id="SSF52172">
    <property type="entry name" value="CheY-like"/>
    <property type="match status" value="1"/>
</dbReference>
<evidence type="ECO:0000313" key="3">
    <source>
        <dbReference type="EMBL" id="MBI5251041.1"/>
    </source>
</evidence>
<feature type="modified residue" description="4-aspartylphosphate" evidence="1">
    <location>
        <position position="148"/>
    </location>
</feature>
<keyword evidence="1" id="KW-0597">Phosphoprotein</keyword>
<dbReference type="InterPro" id="IPR011006">
    <property type="entry name" value="CheY-like_superfamily"/>
</dbReference>
<dbReference type="InterPro" id="IPR001789">
    <property type="entry name" value="Sig_transdc_resp-reg_receiver"/>
</dbReference>
<dbReference type="SMART" id="SM00448">
    <property type="entry name" value="REC"/>
    <property type="match status" value="1"/>
</dbReference>
<dbReference type="EMBL" id="JACRDE010000423">
    <property type="protein sequence ID" value="MBI5251041.1"/>
    <property type="molecule type" value="Genomic_DNA"/>
</dbReference>
<dbReference type="Pfam" id="PF00072">
    <property type="entry name" value="Response_reg"/>
    <property type="match status" value="1"/>
</dbReference>
<comment type="caution">
    <text evidence="3">The sequence shown here is derived from an EMBL/GenBank/DDBJ whole genome shotgun (WGS) entry which is preliminary data.</text>
</comment>
<dbReference type="GO" id="GO:0000160">
    <property type="term" value="P:phosphorelay signal transduction system"/>
    <property type="evidence" value="ECO:0007669"/>
    <property type="project" value="InterPro"/>
</dbReference>
<name>A0A9D6Z7E8_9BACT</name>
<organism evidence="3 4">
    <name type="scientific">Desulfomonile tiedjei</name>
    <dbReference type="NCBI Taxonomy" id="2358"/>
    <lineage>
        <taxon>Bacteria</taxon>
        <taxon>Pseudomonadati</taxon>
        <taxon>Thermodesulfobacteriota</taxon>
        <taxon>Desulfomonilia</taxon>
        <taxon>Desulfomonilales</taxon>
        <taxon>Desulfomonilaceae</taxon>
        <taxon>Desulfomonile</taxon>
    </lineage>
</organism>
<accession>A0A9D6Z7E8</accession>
<feature type="domain" description="Response regulatory" evidence="2">
    <location>
        <begin position="98"/>
        <end position="211"/>
    </location>
</feature>
<dbReference type="Gene3D" id="3.40.50.2300">
    <property type="match status" value="1"/>
</dbReference>
<reference evidence="3" key="1">
    <citation type="submission" date="2020-07" db="EMBL/GenBank/DDBJ databases">
        <title>Huge and variable diversity of episymbiotic CPR bacteria and DPANN archaea in groundwater ecosystems.</title>
        <authorList>
            <person name="He C.Y."/>
            <person name="Keren R."/>
            <person name="Whittaker M."/>
            <person name="Farag I.F."/>
            <person name="Doudna J."/>
            <person name="Cate J.H.D."/>
            <person name="Banfield J.F."/>
        </authorList>
    </citation>
    <scope>NUCLEOTIDE SEQUENCE</scope>
    <source>
        <strain evidence="3">NC_groundwater_1664_Pr3_B-0.1um_52_9</strain>
    </source>
</reference>
<protein>
    <submittedName>
        <fullName evidence="3">Response regulator</fullName>
    </submittedName>
</protein>
<dbReference type="PROSITE" id="PS50110">
    <property type="entry name" value="RESPONSE_REGULATORY"/>
    <property type="match status" value="1"/>
</dbReference>
<evidence type="ECO:0000256" key="1">
    <source>
        <dbReference type="PROSITE-ProRule" id="PRU00169"/>
    </source>
</evidence>
<proteinExistence type="predicted"/>
<evidence type="ECO:0000313" key="4">
    <source>
        <dbReference type="Proteomes" id="UP000807825"/>
    </source>
</evidence>
<evidence type="ECO:0000259" key="2">
    <source>
        <dbReference type="PROSITE" id="PS50110"/>
    </source>
</evidence>
<gene>
    <name evidence="3" type="ORF">HY912_16245</name>
</gene>
<sequence length="223" mass="24998">MSADGNIVFLQDIRGVIADLMIGTFVAQQFLRLVEFSLRKAPGARPQGGIKTEANDGYKHGTMVLTGQILCEHGEEPVNKIDLNRVVDNVTAMNTHFRILIADKNRHVREFLRRELREAGFRAQVAKDCGEVLMMVDVNEPPHLLVLDLEVPPGNSLQILERMQARVPPLPVIVHAFLAEYVNQPALRHAAALVEKGGNTDRLKTAVLEVLKRHYPENFQDIE</sequence>